<evidence type="ECO:0000256" key="1">
    <source>
        <dbReference type="SAM" id="MobiDB-lite"/>
    </source>
</evidence>
<gene>
    <name evidence="2" type="ORF">MEUPH1_LOCUS19561</name>
</gene>
<dbReference type="EMBL" id="CARXXK010000004">
    <property type="protein sequence ID" value="CAI6364773.1"/>
    <property type="molecule type" value="Genomic_DNA"/>
</dbReference>
<proteinExistence type="predicted"/>
<keyword evidence="3" id="KW-1185">Reference proteome</keyword>
<reference evidence="2 3" key="1">
    <citation type="submission" date="2023-01" db="EMBL/GenBank/DDBJ databases">
        <authorList>
            <person name="Whitehead M."/>
        </authorList>
    </citation>
    <scope>NUCLEOTIDE SEQUENCE [LARGE SCALE GENOMIC DNA]</scope>
</reference>
<organism evidence="2 3">
    <name type="scientific">Macrosiphum euphorbiae</name>
    <name type="common">potato aphid</name>
    <dbReference type="NCBI Taxonomy" id="13131"/>
    <lineage>
        <taxon>Eukaryota</taxon>
        <taxon>Metazoa</taxon>
        <taxon>Ecdysozoa</taxon>
        <taxon>Arthropoda</taxon>
        <taxon>Hexapoda</taxon>
        <taxon>Insecta</taxon>
        <taxon>Pterygota</taxon>
        <taxon>Neoptera</taxon>
        <taxon>Paraneoptera</taxon>
        <taxon>Hemiptera</taxon>
        <taxon>Sternorrhyncha</taxon>
        <taxon>Aphidomorpha</taxon>
        <taxon>Aphidoidea</taxon>
        <taxon>Aphididae</taxon>
        <taxon>Macrosiphini</taxon>
        <taxon>Macrosiphum</taxon>
    </lineage>
</organism>
<name>A0AAV0X9W9_9HEMI</name>
<feature type="region of interest" description="Disordered" evidence="1">
    <location>
        <begin position="1"/>
        <end position="28"/>
    </location>
</feature>
<dbReference type="AlphaFoldDB" id="A0AAV0X9W9"/>
<accession>A0AAV0X9W9</accession>
<dbReference type="Proteomes" id="UP001160148">
    <property type="component" value="Unassembled WGS sequence"/>
</dbReference>
<protein>
    <submittedName>
        <fullName evidence="2">Uncharacterized protein</fullName>
    </submittedName>
</protein>
<evidence type="ECO:0000313" key="2">
    <source>
        <dbReference type="EMBL" id="CAI6364773.1"/>
    </source>
</evidence>
<comment type="caution">
    <text evidence="2">The sequence shown here is derived from an EMBL/GenBank/DDBJ whole genome shotgun (WGS) entry which is preliminary data.</text>
</comment>
<evidence type="ECO:0000313" key="3">
    <source>
        <dbReference type="Proteomes" id="UP001160148"/>
    </source>
</evidence>
<sequence length="68" mass="7497">MTTTDKGRQAMDPTHAEPNLFGERSSGRCCDGKNRPRLDWVGLVTAAPVDIKITAFTLYAQLLFIDNA</sequence>